<organism evidence="1 2">
    <name type="scientific">Colocasia esculenta</name>
    <name type="common">Wild taro</name>
    <name type="synonym">Arum esculentum</name>
    <dbReference type="NCBI Taxonomy" id="4460"/>
    <lineage>
        <taxon>Eukaryota</taxon>
        <taxon>Viridiplantae</taxon>
        <taxon>Streptophyta</taxon>
        <taxon>Embryophyta</taxon>
        <taxon>Tracheophyta</taxon>
        <taxon>Spermatophyta</taxon>
        <taxon>Magnoliopsida</taxon>
        <taxon>Liliopsida</taxon>
        <taxon>Araceae</taxon>
        <taxon>Aroideae</taxon>
        <taxon>Colocasieae</taxon>
        <taxon>Colocasia</taxon>
    </lineage>
</organism>
<sequence length="94" mass="10817">MPPYRARLYGYTHLDAYVLPARRARLRDVGYCAYMYMFLRGDSAQVEGKLCQSKGSVREHIHIITNSCSYVYVFLRTLCPSGGSARKHTRNSHK</sequence>
<accession>A0A843X2U7</accession>
<protein>
    <submittedName>
        <fullName evidence="1">Uncharacterized protein</fullName>
    </submittedName>
</protein>
<reference evidence="1" key="1">
    <citation type="submission" date="2017-07" db="EMBL/GenBank/DDBJ databases">
        <title>Taro Niue Genome Assembly and Annotation.</title>
        <authorList>
            <person name="Atibalentja N."/>
            <person name="Keating K."/>
            <person name="Fields C.J."/>
        </authorList>
    </citation>
    <scope>NUCLEOTIDE SEQUENCE</scope>
    <source>
        <strain evidence="1">Niue_2</strain>
        <tissue evidence="1">Leaf</tissue>
    </source>
</reference>
<comment type="caution">
    <text evidence="1">The sequence shown here is derived from an EMBL/GenBank/DDBJ whole genome shotgun (WGS) entry which is preliminary data.</text>
</comment>
<dbReference type="Proteomes" id="UP000652761">
    <property type="component" value="Unassembled WGS sequence"/>
</dbReference>
<dbReference type="EMBL" id="NMUH01005355">
    <property type="protein sequence ID" value="MQM12551.1"/>
    <property type="molecule type" value="Genomic_DNA"/>
</dbReference>
<gene>
    <name evidence="1" type="ORF">Taro_045472</name>
</gene>
<keyword evidence="2" id="KW-1185">Reference proteome</keyword>
<evidence type="ECO:0000313" key="2">
    <source>
        <dbReference type="Proteomes" id="UP000652761"/>
    </source>
</evidence>
<name>A0A843X2U7_COLES</name>
<dbReference type="AlphaFoldDB" id="A0A843X2U7"/>
<evidence type="ECO:0000313" key="1">
    <source>
        <dbReference type="EMBL" id="MQM12551.1"/>
    </source>
</evidence>
<proteinExistence type="predicted"/>